<feature type="region of interest" description="Disordered" evidence="1">
    <location>
        <begin position="1"/>
        <end position="178"/>
    </location>
</feature>
<gene>
    <name evidence="2" type="ORF">Pfra01_002574200</name>
</gene>
<feature type="compositionally biased region" description="Polar residues" evidence="1">
    <location>
        <begin position="94"/>
        <end position="114"/>
    </location>
</feature>
<feature type="compositionally biased region" description="Low complexity" evidence="1">
    <location>
        <begin position="120"/>
        <end position="144"/>
    </location>
</feature>
<organism evidence="2 3">
    <name type="scientific">Phytophthora fragariaefolia</name>
    <dbReference type="NCBI Taxonomy" id="1490495"/>
    <lineage>
        <taxon>Eukaryota</taxon>
        <taxon>Sar</taxon>
        <taxon>Stramenopiles</taxon>
        <taxon>Oomycota</taxon>
        <taxon>Peronosporomycetes</taxon>
        <taxon>Peronosporales</taxon>
        <taxon>Peronosporaceae</taxon>
        <taxon>Phytophthora</taxon>
    </lineage>
</organism>
<keyword evidence="3" id="KW-1185">Reference proteome</keyword>
<reference evidence="2" key="1">
    <citation type="submission" date="2023-04" db="EMBL/GenBank/DDBJ databases">
        <title>Phytophthora fragariaefolia NBRC 109709.</title>
        <authorList>
            <person name="Ichikawa N."/>
            <person name="Sato H."/>
            <person name="Tonouchi N."/>
        </authorList>
    </citation>
    <scope>NUCLEOTIDE SEQUENCE</scope>
    <source>
        <strain evidence="2">NBRC 109709</strain>
    </source>
</reference>
<proteinExistence type="predicted"/>
<feature type="compositionally biased region" description="Polar residues" evidence="1">
    <location>
        <begin position="158"/>
        <end position="170"/>
    </location>
</feature>
<dbReference type="EMBL" id="BSXT01005056">
    <property type="protein sequence ID" value="GMF59536.1"/>
    <property type="molecule type" value="Genomic_DNA"/>
</dbReference>
<dbReference type="Proteomes" id="UP001165121">
    <property type="component" value="Unassembled WGS sequence"/>
</dbReference>
<dbReference type="AlphaFoldDB" id="A0A9W6YCK3"/>
<feature type="compositionally biased region" description="Polar residues" evidence="1">
    <location>
        <begin position="71"/>
        <end position="81"/>
    </location>
</feature>
<name>A0A9W6YCK3_9STRA</name>
<accession>A0A9W6YCK3</accession>
<protein>
    <submittedName>
        <fullName evidence="2">Unnamed protein product</fullName>
    </submittedName>
</protein>
<feature type="compositionally biased region" description="Basic and acidic residues" evidence="1">
    <location>
        <begin position="8"/>
        <end position="30"/>
    </location>
</feature>
<sequence>MHQHKRSSRDDEQHVSEEGDRNQTPKPTEKRPKKVTWADGWTATSMDEPMIRRMTTSTSTTSKPRRRNVASGDQQEVNAFTVSEDEVYTAVDMTGQTQPATSTSRTSPVSTAASSKPAVGTETTSSGSRTTTSTGTGATQQTSSNPQANEVRREPNDFAQQHASQRNGVQSARPATRNKTLQLTDYAIAVAQKRSR</sequence>
<comment type="caution">
    <text evidence="2">The sequence shown here is derived from an EMBL/GenBank/DDBJ whole genome shotgun (WGS) entry which is preliminary data.</text>
</comment>
<evidence type="ECO:0000313" key="3">
    <source>
        <dbReference type="Proteomes" id="UP001165121"/>
    </source>
</evidence>
<evidence type="ECO:0000313" key="2">
    <source>
        <dbReference type="EMBL" id="GMF59536.1"/>
    </source>
</evidence>
<evidence type="ECO:0000256" key="1">
    <source>
        <dbReference type="SAM" id="MobiDB-lite"/>
    </source>
</evidence>